<dbReference type="AlphaFoldDB" id="A0A0R2T5Y3"/>
<dbReference type="NCBIfam" id="TIGR00742">
    <property type="entry name" value="yjbN"/>
    <property type="match status" value="1"/>
</dbReference>
<evidence type="ECO:0000256" key="11">
    <source>
        <dbReference type="PIRSR" id="PIRSR006621-1"/>
    </source>
</evidence>
<dbReference type="GO" id="GO:0102266">
    <property type="term" value="F:tRNA-dihydrouridine20a synthase activity"/>
    <property type="evidence" value="ECO:0007669"/>
    <property type="project" value="RHEA"/>
</dbReference>
<evidence type="ECO:0000256" key="5">
    <source>
        <dbReference type="ARBA" id="ARBA00022694"/>
    </source>
</evidence>
<comment type="caution">
    <text evidence="9">Lacks conserved residue(s) required for the propagation of feature annotation.</text>
</comment>
<proteinExistence type="inferred from homology"/>
<keyword evidence="4 9" id="KW-0288">FMN</keyword>
<reference evidence="14 15" key="1">
    <citation type="submission" date="2015-10" db="EMBL/GenBank/DDBJ databases">
        <title>Metagenome-Assembled Genomes uncover a global brackish microbiome.</title>
        <authorList>
            <person name="Hugerth L.W."/>
            <person name="Larsson J."/>
            <person name="Alneberg J."/>
            <person name="Lindh M.V."/>
            <person name="Legrand C."/>
            <person name="Pinhassi J."/>
            <person name="Andersson A.F."/>
        </authorList>
    </citation>
    <scope>NUCLEOTIDE SEQUENCE [LARGE SCALE GENOMIC DNA]</scope>
    <source>
        <strain evidence="14">BACL22 MAG-120619-bin3</strain>
    </source>
</reference>
<evidence type="ECO:0000256" key="1">
    <source>
        <dbReference type="ARBA" id="ARBA00001917"/>
    </source>
</evidence>
<comment type="catalytic activity">
    <reaction evidence="9">
        <text>5,6-dihydrouridine(20) in tRNA + NADP(+) = uridine(20) in tRNA + NADPH + H(+)</text>
        <dbReference type="Rhea" id="RHEA:53336"/>
        <dbReference type="Rhea" id="RHEA-COMP:13533"/>
        <dbReference type="Rhea" id="RHEA-COMP:13534"/>
        <dbReference type="ChEBI" id="CHEBI:15378"/>
        <dbReference type="ChEBI" id="CHEBI:57783"/>
        <dbReference type="ChEBI" id="CHEBI:58349"/>
        <dbReference type="ChEBI" id="CHEBI:65315"/>
        <dbReference type="ChEBI" id="CHEBI:74443"/>
        <dbReference type="EC" id="1.3.1.91"/>
    </reaction>
</comment>
<dbReference type="Proteomes" id="UP000051242">
    <property type="component" value="Unassembled WGS sequence"/>
</dbReference>
<dbReference type="GO" id="GO:0102264">
    <property type="term" value="F:tRNA-dihydrouridine20 synthase activity"/>
    <property type="evidence" value="ECO:0007669"/>
    <property type="project" value="UniProtKB-EC"/>
</dbReference>
<comment type="catalytic activity">
    <reaction evidence="9">
        <text>5,6-dihydrouridine(20a) in tRNA + NADP(+) = uridine(20a) in tRNA + NADPH + H(+)</text>
        <dbReference type="Rhea" id="RHEA:53344"/>
        <dbReference type="Rhea" id="RHEA-COMP:13535"/>
        <dbReference type="Rhea" id="RHEA-COMP:13536"/>
        <dbReference type="ChEBI" id="CHEBI:15378"/>
        <dbReference type="ChEBI" id="CHEBI:57783"/>
        <dbReference type="ChEBI" id="CHEBI:58349"/>
        <dbReference type="ChEBI" id="CHEBI:65315"/>
        <dbReference type="ChEBI" id="CHEBI:74443"/>
    </reaction>
</comment>
<evidence type="ECO:0000256" key="6">
    <source>
        <dbReference type="ARBA" id="ARBA00022857"/>
    </source>
</evidence>
<feature type="binding site" evidence="9 12">
    <location>
        <position position="122"/>
    </location>
    <ligand>
        <name>FMN</name>
        <dbReference type="ChEBI" id="CHEBI:58210"/>
    </ligand>
</feature>
<evidence type="ECO:0000259" key="13">
    <source>
        <dbReference type="Pfam" id="PF01207"/>
    </source>
</evidence>
<dbReference type="HAMAP" id="MF_02041">
    <property type="entry name" value="DusA_subfam"/>
    <property type="match status" value="1"/>
</dbReference>
<keyword evidence="5 9" id="KW-0819">tRNA processing</keyword>
<evidence type="ECO:0000256" key="3">
    <source>
        <dbReference type="ARBA" id="ARBA00022630"/>
    </source>
</evidence>
<feature type="site" description="Interacts with tRNA" evidence="9">
    <location>
        <position position="80"/>
    </location>
</feature>
<dbReference type="InterPro" id="IPR013785">
    <property type="entry name" value="Aldolase_TIM"/>
</dbReference>
<evidence type="ECO:0000256" key="9">
    <source>
        <dbReference type="HAMAP-Rule" id="MF_02041"/>
    </source>
</evidence>
<accession>A0A0R2T5Y3</accession>
<dbReference type="NCBIfam" id="NF008774">
    <property type="entry name" value="PRK11815.1"/>
    <property type="match status" value="1"/>
</dbReference>
<dbReference type="InterPro" id="IPR018517">
    <property type="entry name" value="tRNA_hU_synthase_CS"/>
</dbReference>
<dbReference type="GO" id="GO:0010181">
    <property type="term" value="F:FMN binding"/>
    <property type="evidence" value="ECO:0007669"/>
    <property type="project" value="UniProtKB-UniRule"/>
</dbReference>
<evidence type="ECO:0000313" key="15">
    <source>
        <dbReference type="Proteomes" id="UP000051242"/>
    </source>
</evidence>
<dbReference type="InterPro" id="IPR004653">
    <property type="entry name" value="DusA"/>
</dbReference>
<dbReference type="Gene3D" id="3.20.20.70">
    <property type="entry name" value="Aldolase class I"/>
    <property type="match status" value="1"/>
</dbReference>
<comment type="caution">
    <text evidence="14">The sequence shown here is derived from an EMBL/GenBank/DDBJ whole genome shotgun (WGS) entry which is preliminary data.</text>
</comment>
<dbReference type="InterPro" id="IPR001269">
    <property type="entry name" value="DUS_fam"/>
</dbReference>
<keyword evidence="6 9" id="KW-0521">NADP</keyword>
<dbReference type="EMBL" id="LICD01000045">
    <property type="protein sequence ID" value="KRO82232.1"/>
    <property type="molecule type" value="Genomic_DNA"/>
</dbReference>
<evidence type="ECO:0000256" key="4">
    <source>
        <dbReference type="ARBA" id="ARBA00022643"/>
    </source>
</evidence>
<evidence type="ECO:0000313" key="14">
    <source>
        <dbReference type="EMBL" id="KRO82232.1"/>
    </source>
</evidence>
<dbReference type="GO" id="GO:0050660">
    <property type="term" value="F:flavin adenine dinucleotide binding"/>
    <property type="evidence" value="ECO:0007669"/>
    <property type="project" value="InterPro"/>
</dbReference>
<comment type="catalytic activity">
    <reaction evidence="9">
        <text>5,6-dihydrouridine(20) in tRNA + NAD(+) = uridine(20) in tRNA + NADH + H(+)</text>
        <dbReference type="Rhea" id="RHEA:53340"/>
        <dbReference type="Rhea" id="RHEA-COMP:13533"/>
        <dbReference type="Rhea" id="RHEA-COMP:13534"/>
        <dbReference type="ChEBI" id="CHEBI:15378"/>
        <dbReference type="ChEBI" id="CHEBI:57540"/>
        <dbReference type="ChEBI" id="CHEBI:57945"/>
        <dbReference type="ChEBI" id="CHEBI:65315"/>
        <dbReference type="ChEBI" id="CHEBI:74443"/>
        <dbReference type="EC" id="1.3.1.91"/>
    </reaction>
</comment>
<feature type="site" description="Interacts with tRNA; defines subfamily-specific binding signature" evidence="9">
    <location>
        <position position="285"/>
    </location>
</feature>
<keyword evidence="8 9" id="KW-0560">Oxidoreductase</keyword>
<keyword evidence="12" id="KW-0547">Nucleotide-binding</keyword>
<name>A0A0R2T5Y3_9GAMM</name>
<dbReference type="PANTHER" id="PTHR42907">
    <property type="entry name" value="FMN-LINKED OXIDOREDUCTASES SUPERFAMILY PROTEIN"/>
    <property type="match status" value="1"/>
</dbReference>
<organism evidence="14 15">
    <name type="scientific">OM182 bacterium BACL3 MAG-120619-bin3</name>
    <dbReference type="NCBI Taxonomy" id="1655593"/>
    <lineage>
        <taxon>Bacteria</taxon>
        <taxon>Pseudomonadati</taxon>
        <taxon>Pseudomonadota</taxon>
        <taxon>Gammaproteobacteria</taxon>
        <taxon>OMG group</taxon>
        <taxon>OM182 clade</taxon>
    </lineage>
</organism>
<comment type="cofactor">
    <cofactor evidence="1 9 10 12">
        <name>FMN</name>
        <dbReference type="ChEBI" id="CHEBI:58210"/>
    </cofactor>
</comment>
<feature type="domain" description="DUS-like FMN-binding" evidence="13">
    <location>
        <begin position="1"/>
        <end position="297"/>
    </location>
</feature>
<dbReference type="CDD" id="cd02801">
    <property type="entry name" value="DUS_like_FMN"/>
    <property type="match status" value="1"/>
</dbReference>
<evidence type="ECO:0000256" key="2">
    <source>
        <dbReference type="ARBA" id="ARBA00022555"/>
    </source>
</evidence>
<feature type="binding site" evidence="9 12">
    <location>
        <position position="53"/>
    </location>
    <ligand>
        <name>FMN</name>
        <dbReference type="ChEBI" id="CHEBI:58210"/>
    </ligand>
</feature>
<feature type="site" description="Interacts with tRNA" evidence="9">
    <location>
        <position position="169"/>
    </location>
</feature>
<dbReference type="Pfam" id="PF01207">
    <property type="entry name" value="Dus"/>
    <property type="match status" value="1"/>
</dbReference>
<protein>
    <recommendedName>
        <fullName evidence="9">tRNA-dihydrouridine(20/20a) synthase</fullName>
        <ecNumber evidence="9">1.3.1.91</ecNumber>
    </recommendedName>
    <alternativeName>
        <fullName evidence="9">U20-specific dihydrouridine synthase</fullName>
        <shortName evidence="9">U20-specific Dus</shortName>
    </alternativeName>
    <alternativeName>
        <fullName evidence="9">tRNA-dihydrouridine synthase A</fullName>
    </alternativeName>
</protein>
<dbReference type="PANTHER" id="PTHR42907:SF1">
    <property type="entry name" value="FMN-LINKED OXIDOREDUCTASES SUPERFAMILY PROTEIN"/>
    <property type="match status" value="1"/>
</dbReference>
<sequence length="327" mass="36376">MMDWTDRHDRRFLRELSQNALLYTEMVTSAALEYGDRRNLLAHSPEEYPVALQLGGSDPKQLQLAAKLGEDAGFCEINLNVGCPSERVQSGSFGACLMAEPELVAQCIDAMRQCVDVPVTVKCRIGIDDQDSEAALQNFVGVVADAGCELFVVHARKAILSGLSPKQNREIPPLDYDRVYRLKKSFDRLTIIINGGITDLSTAIEQLNHVDGVMLGREAYQNPFILAQVDELFFDANPNTLTRSQALINYLPYVEQQLAMGTPLQHITRHLLGLFKGVYGGKAFRRHLSQNAYKPTSGVDVLQQAMDIVAKHEQNKEIEDLGINELC</sequence>
<dbReference type="PIRSF" id="PIRSF006621">
    <property type="entry name" value="Dus"/>
    <property type="match status" value="1"/>
</dbReference>
<feature type="binding site" evidence="9 12">
    <location>
        <begin position="194"/>
        <end position="196"/>
    </location>
    <ligand>
        <name>FMN</name>
        <dbReference type="ChEBI" id="CHEBI:58210"/>
    </ligand>
</feature>
<comment type="function">
    <text evidence="9">Catalyzes the synthesis of 5,6-dihydrouridine (D), a modified base found in the D-loop of most tRNAs, via the reduction of the C5-C6 double bond in target uridines. Specifically modifies U20 and U20a in tRNAs.</text>
</comment>
<keyword evidence="7 9" id="KW-0694">RNA-binding</keyword>
<comment type="catalytic activity">
    <reaction evidence="9">
        <text>5,6-dihydrouridine(20a) in tRNA + NAD(+) = uridine(20a) in tRNA + NADH + H(+)</text>
        <dbReference type="Rhea" id="RHEA:53348"/>
        <dbReference type="Rhea" id="RHEA-COMP:13535"/>
        <dbReference type="Rhea" id="RHEA-COMP:13536"/>
        <dbReference type="ChEBI" id="CHEBI:15378"/>
        <dbReference type="ChEBI" id="CHEBI:57540"/>
        <dbReference type="ChEBI" id="CHEBI:57945"/>
        <dbReference type="ChEBI" id="CHEBI:65315"/>
        <dbReference type="ChEBI" id="CHEBI:74443"/>
    </reaction>
</comment>
<feature type="active site" description="Proton donor" evidence="9 11">
    <location>
        <position position="83"/>
    </location>
</feature>
<evidence type="ECO:0000256" key="12">
    <source>
        <dbReference type="PIRSR" id="PIRSR006621-2"/>
    </source>
</evidence>
<dbReference type="InterPro" id="IPR035587">
    <property type="entry name" value="DUS-like_FMN-bd"/>
</dbReference>
<dbReference type="SUPFAM" id="SSF51395">
    <property type="entry name" value="FMN-linked oxidoreductases"/>
    <property type="match status" value="1"/>
</dbReference>
<gene>
    <name evidence="9" type="primary">dusA</name>
    <name evidence="14" type="ORF">ABR85_03415</name>
</gene>
<comment type="similarity">
    <text evidence="9">Belongs to the Dus family. DusA subfamily.</text>
</comment>
<feature type="site" description="Interacts with tRNA; defines subfamily-specific binding signature" evidence="9">
    <location>
        <position position="166"/>
    </location>
</feature>
<dbReference type="PROSITE" id="PS01136">
    <property type="entry name" value="UPF0034"/>
    <property type="match status" value="1"/>
</dbReference>
<dbReference type="GO" id="GO:0000049">
    <property type="term" value="F:tRNA binding"/>
    <property type="evidence" value="ECO:0007669"/>
    <property type="project" value="UniProtKB-UniRule"/>
</dbReference>
<keyword evidence="2 9" id="KW-0820">tRNA-binding</keyword>
<evidence type="ECO:0000256" key="7">
    <source>
        <dbReference type="ARBA" id="ARBA00022884"/>
    </source>
</evidence>
<keyword evidence="3 9" id="KW-0285">Flavoprotein</keyword>
<feature type="binding site" evidence="9 12">
    <location>
        <position position="154"/>
    </location>
    <ligand>
        <name>FMN</name>
        <dbReference type="ChEBI" id="CHEBI:58210"/>
    </ligand>
</feature>
<dbReference type="Gene3D" id="1.20.120.1460">
    <property type="match status" value="1"/>
</dbReference>
<evidence type="ECO:0000256" key="10">
    <source>
        <dbReference type="PIRNR" id="PIRNR006621"/>
    </source>
</evidence>
<dbReference type="EC" id="1.3.1.91" evidence="9"/>
<comment type="similarity">
    <text evidence="10">Belongs to the dus family.</text>
</comment>
<feature type="binding site" evidence="9 12">
    <location>
        <begin position="216"/>
        <end position="217"/>
    </location>
    <ligand>
        <name>FMN</name>
        <dbReference type="ChEBI" id="CHEBI:58210"/>
    </ligand>
</feature>
<evidence type="ECO:0000256" key="8">
    <source>
        <dbReference type="ARBA" id="ARBA00023002"/>
    </source>
</evidence>